<dbReference type="InterPro" id="IPR036291">
    <property type="entry name" value="NAD(P)-bd_dom_sf"/>
</dbReference>
<keyword evidence="7" id="KW-0406">Ion transport</keyword>
<comment type="caution">
    <text evidence="11">The sequence shown here is derived from an EMBL/GenBank/DDBJ whole genome shotgun (WGS) entry which is preliminary data.</text>
</comment>
<feature type="transmembrane region" description="Helical" evidence="9">
    <location>
        <begin position="226"/>
        <end position="246"/>
    </location>
</feature>
<keyword evidence="3" id="KW-0813">Transport</keyword>
<dbReference type="EMBL" id="JBHRYR010000002">
    <property type="protein sequence ID" value="MFC3851252.1"/>
    <property type="molecule type" value="Genomic_DNA"/>
</dbReference>
<evidence type="ECO:0000259" key="10">
    <source>
        <dbReference type="PROSITE" id="PS51201"/>
    </source>
</evidence>
<feature type="transmembrane region" description="Helical" evidence="9">
    <location>
        <begin position="44"/>
        <end position="62"/>
    </location>
</feature>
<feature type="transmembrane region" description="Helical" evidence="9">
    <location>
        <begin position="140"/>
        <end position="162"/>
    </location>
</feature>
<evidence type="ECO:0000256" key="9">
    <source>
        <dbReference type="SAM" id="Phobius"/>
    </source>
</evidence>
<evidence type="ECO:0000256" key="6">
    <source>
        <dbReference type="ARBA" id="ARBA00022989"/>
    </source>
</evidence>
<dbReference type="PROSITE" id="PS51201">
    <property type="entry name" value="RCK_N"/>
    <property type="match status" value="1"/>
</dbReference>
<feature type="transmembrane region" description="Helical" evidence="9">
    <location>
        <begin position="304"/>
        <end position="325"/>
    </location>
</feature>
<evidence type="ECO:0000256" key="4">
    <source>
        <dbReference type="ARBA" id="ARBA00022449"/>
    </source>
</evidence>
<feature type="transmembrane region" description="Helical" evidence="9">
    <location>
        <begin position="7"/>
        <end position="32"/>
    </location>
</feature>
<dbReference type="Proteomes" id="UP001595617">
    <property type="component" value="Unassembled WGS sequence"/>
</dbReference>
<feature type="transmembrane region" description="Helical" evidence="9">
    <location>
        <begin position="74"/>
        <end position="96"/>
    </location>
</feature>
<comment type="subcellular location">
    <subcellularLocation>
        <location evidence="1">Membrane</location>
        <topology evidence="1">Multi-pass membrane protein</topology>
    </subcellularLocation>
</comment>
<evidence type="ECO:0000256" key="8">
    <source>
        <dbReference type="ARBA" id="ARBA00023136"/>
    </source>
</evidence>
<keyword evidence="8 9" id="KW-0472">Membrane</keyword>
<proteinExistence type="inferred from homology"/>
<dbReference type="SUPFAM" id="SSF51735">
    <property type="entry name" value="NAD(P)-binding Rossmann-fold domains"/>
    <property type="match status" value="1"/>
</dbReference>
<dbReference type="InterPro" id="IPR003148">
    <property type="entry name" value="RCK_N"/>
</dbReference>
<keyword evidence="5 9" id="KW-0812">Transmembrane</keyword>
<evidence type="ECO:0000256" key="1">
    <source>
        <dbReference type="ARBA" id="ARBA00004141"/>
    </source>
</evidence>
<sequence>MEPAFLLYAFVGGMLAMIVRLPPLAGFLAAGFVLNWQGYELTTALDSVADLGVTLLLFTIGLKLNVKLLLRPEVWGVATLHMVLSSGGFLVVFIALKALGVMLFQNSGWTNLLVLGFALSFSSTVFAVKVLEDRSETQSLYGRVAIGVLIMQDIFAVLFLTASTGALPSPWALALVLLIPVAPVFRRLLERLGHGEMQVLFGFLFALVLGYQLFETVGIKGDLGALVMGVLLAPHAAAGGLAKALFNIKELFLVGFFLSIGLTALPTWEHVGWALLLVVAIPLKSWLFLMMFSRFRLRIRTSVLATLSLGNFSEFGLIVAALALSEGWLSADWLVILSLAVAFSFVLGAVLNQYSEALYCRLRPFLREVAAHRLNAHDRPIEIGDAQVVVLGMGRMGRGAYDRLTQEYGLKVLGVDSNAATVEKYAQEGLRVLEGDAVDSDFWDKLLLSEQIDLVMLAMPHHAGNLFAIDQLRGRSFKGKIAAIVEYADEAMPLKKRGADAVFYLYDEAGVAFADSAMAELKSHSVAN</sequence>
<evidence type="ECO:0000256" key="2">
    <source>
        <dbReference type="ARBA" id="ARBA00005551"/>
    </source>
</evidence>
<dbReference type="PANTHER" id="PTHR42751:SF1">
    <property type="entry name" value="CATION_PROTON ANTIPORTER YBAL-RELATED"/>
    <property type="match status" value="1"/>
</dbReference>
<feature type="transmembrane region" description="Helical" evidence="9">
    <location>
        <begin position="108"/>
        <end position="128"/>
    </location>
</feature>
<comment type="similarity">
    <text evidence="2">Belongs to the monovalent cation:proton antiporter 2 (CPA2) transporter (TC 2.A.37) family.</text>
</comment>
<organism evidence="11 12">
    <name type="scientific">Saccharospirillum mangrovi</name>
    <dbReference type="NCBI Taxonomy" id="2161747"/>
    <lineage>
        <taxon>Bacteria</taxon>
        <taxon>Pseudomonadati</taxon>
        <taxon>Pseudomonadota</taxon>
        <taxon>Gammaproteobacteria</taxon>
        <taxon>Oceanospirillales</taxon>
        <taxon>Saccharospirillaceae</taxon>
        <taxon>Saccharospirillum</taxon>
    </lineage>
</organism>
<feature type="domain" description="RCK N-terminal" evidence="10">
    <location>
        <begin position="385"/>
        <end position="503"/>
    </location>
</feature>
<evidence type="ECO:0000313" key="12">
    <source>
        <dbReference type="Proteomes" id="UP001595617"/>
    </source>
</evidence>
<reference evidence="12" key="1">
    <citation type="journal article" date="2019" name="Int. J. Syst. Evol. Microbiol.">
        <title>The Global Catalogue of Microorganisms (GCM) 10K type strain sequencing project: providing services to taxonomists for standard genome sequencing and annotation.</title>
        <authorList>
            <consortium name="The Broad Institute Genomics Platform"/>
            <consortium name="The Broad Institute Genome Sequencing Center for Infectious Disease"/>
            <person name="Wu L."/>
            <person name="Ma J."/>
        </authorList>
    </citation>
    <scope>NUCLEOTIDE SEQUENCE [LARGE SCALE GENOMIC DNA]</scope>
    <source>
        <strain evidence="12">IBRC 10765</strain>
    </source>
</reference>
<dbReference type="PANTHER" id="PTHR42751">
    <property type="entry name" value="SODIUM/HYDROGEN EXCHANGER FAMILY/TRKA DOMAIN PROTEIN"/>
    <property type="match status" value="1"/>
</dbReference>
<dbReference type="InterPro" id="IPR006153">
    <property type="entry name" value="Cation/H_exchanger_TM"/>
</dbReference>
<dbReference type="Gene3D" id="1.20.1530.20">
    <property type="match status" value="1"/>
</dbReference>
<dbReference type="InterPro" id="IPR038770">
    <property type="entry name" value="Na+/solute_symporter_sf"/>
</dbReference>
<gene>
    <name evidence="11" type="ORF">ACFOOG_00285</name>
</gene>
<feature type="transmembrane region" description="Helical" evidence="9">
    <location>
        <begin position="331"/>
        <end position="351"/>
    </location>
</feature>
<feature type="transmembrane region" description="Helical" evidence="9">
    <location>
        <begin position="168"/>
        <end position="185"/>
    </location>
</feature>
<name>A0ABV7ZV06_9GAMM</name>
<evidence type="ECO:0000256" key="3">
    <source>
        <dbReference type="ARBA" id="ARBA00022448"/>
    </source>
</evidence>
<feature type="transmembrane region" description="Helical" evidence="9">
    <location>
        <begin position="251"/>
        <end position="268"/>
    </location>
</feature>
<evidence type="ECO:0000256" key="7">
    <source>
        <dbReference type="ARBA" id="ARBA00023065"/>
    </source>
</evidence>
<feature type="transmembrane region" description="Helical" evidence="9">
    <location>
        <begin position="274"/>
        <end position="292"/>
    </location>
</feature>
<evidence type="ECO:0000256" key="5">
    <source>
        <dbReference type="ARBA" id="ARBA00022692"/>
    </source>
</evidence>
<dbReference type="Pfam" id="PF00999">
    <property type="entry name" value="Na_H_Exchanger"/>
    <property type="match status" value="1"/>
</dbReference>
<accession>A0ABV7ZV06</accession>
<feature type="transmembrane region" description="Helical" evidence="9">
    <location>
        <begin position="197"/>
        <end position="214"/>
    </location>
</feature>
<dbReference type="Pfam" id="PF02254">
    <property type="entry name" value="TrkA_N"/>
    <property type="match status" value="1"/>
</dbReference>
<protein>
    <submittedName>
        <fullName evidence="11">Cation:proton antiporter</fullName>
    </submittedName>
</protein>
<evidence type="ECO:0000313" key="11">
    <source>
        <dbReference type="EMBL" id="MFC3851252.1"/>
    </source>
</evidence>
<keyword evidence="6 9" id="KW-1133">Transmembrane helix</keyword>
<dbReference type="Gene3D" id="3.40.50.720">
    <property type="entry name" value="NAD(P)-binding Rossmann-like Domain"/>
    <property type="match status" value="1"/>
</dbReference>
<keyword evidence="12" id="KW-1185">Reference proteome</keyword>
<keyword evidence="4" id="KW-0050">Antiport</keyword>
<dbReference type="RefSeq" id="WP_380692370.1">
    <property type="nucleotide sequence ID" value="NZ_JBHRYR010000002.1"/>
</dbReference>